<evidence type="ECO:0000313" key="4">
    <source>
        <dbReference type="EMBL" id="ELR24592.1"/>
    </source>
</evidence>
<dbReference type="OMA" id="TYLGYPM"/>
<proteinExistence type="inferred from homology"/>
<dbReference type="STRING" id="1257118.L8HHD0"/>
<keyword evidence="5" id="KW-1185">Reference proteome</keyword>
<dbReference type="Pfam" id="PF01408">
    <property type="entry name" value="GFO_IDH_MocA"/>
    <property type="match status" value="1"/>
</dbReference>
<comment type="similarity">
    <text evidence="1">Belongs to the Gfo/Idh/MocA family.</text>
</comment>
<evidence type="ECO:0000313" key="5">
    <source>
        <dbReference type="Proteomes" id="UP000011083"/>
    </source>
</evidence>
<accession>L8HHD0</accession>
<dbReference type="Proteomes" id="UP000011083">
    <property type="component" value="Unassembled WGS sequence"/>
</dbReference>
<organism evidence="4 5">
    <name type="scientific">Acanthamoeba castellanii (strain ATCC 30010 / Neff)</name>
    <dbReference type="NCBI Taxonomy" id="1257118"/>
    <lineage>
        <taxon>Eukaryota</taxon>
        <taxon>Amoebozoa</taxon>
        <taxon>Discosea</taxon>
        <taxon>Longamoebia</taxon>
        <taxon>Centramoebida</taxon>
        <taxon>Acanthamoebidae</taxon>
        <taxon>Acanthamoeba</taxon>
    </lineage>
</organism>
<dbReference type="SUPFAM" id="SSF55347">
    <property type="entry name" value="Glyceraldehyde-3-phosphate dehydrogenase-like, C-terminal domain"/>
    <property type="match status" value="1"/>
</dbReference>
<dbReference type="RefSeq" id="XP_004356492.1">
    <property type="nucleotide sequence ID" value="XM_004356439.1"/>
</dbReference>
<dbReference type="VEuPathDB" id="AmoebaDB:ACA1_171760"/>
<evidence type="ECO:0000256" key="1">
    <source>
        <dbReference type="ARBA" id="ARBA00010928"/>
    </source>
</evidence>
<dbReference type="PANTHER" id="PTHR43708">
    <property type="entry name" value="CONSERVED EXPRESSED OXIDOREDUCTASE (EUROFUNG)"/>
    <property type="match status" value="1"/>
</dbReference>
<dbReference type="Gene3D" id="3.30.360.10">
    <property type="entry name" value="Dihydrodipicolinate Reductase, domain 2"/>
    <property type="match status" value="1"/>
</dbReference>
<dbReference type="Pfam" id="PF22725">
    <property type="entry name" value="GFO_IDH_MocA_C3"/>
    <property type="match status" value="1"/>
</dbReference>
<reference evidence="4 5" key="1">
    <citation type="journal article" date="2013" name="Genome Biol.">
        <title>Genome of Acanthamoeba castellanii highlights extensive lateral gene transfer and early evolution of tyrosine kinase signaling.</title>
        <authorList>
            <person name="Clarke M."/>
            <person name="Lohan A.J."/>
            <person name="Liu B."/>
            <person name="Lagkouvardos I."/>
            <person name="Roy S."/>
            <person name="Zafar N."/>
            <person name="Bertelli C."/>
            <person name="Schilde C."/>
            <person name="Kianianmomeni A."/>
            <person name="Burglin T.R."/>
            <person name="Frech C."/>
            <person name="Turcotte B."/>
            <person name="Kopec K.O."/>
            <person name="Synnott J.M."/>
            <person name="Choo C."/>
            <person name="Paponov I."/>
            <person name="Finkler A."/>
            <person name="Soon Heng Tan C."/>
            <person name="Hutchins A.P."/>
            <person name="Weinmeier T."/>
            <person name="Rattei T."/>
            <person name="Chu J.S."/>
            <person name="Gimenez G."/>
            <person name="Irimia M."/>
            <person name="Rigden D.J."/>
            <person name="Fitzpatrick D.A."/>
            <person name="Lorenzo-Morales J."/>
            <person name="Bateman A."/>
            <person name="Chiu C.H."/>
            <person name="Tang P."/>
            <person name="Hegemann P."/>
            <person name="Fromm H."/>
            <person name="Raoult D."/>
            <person name="Greub G."/>
            <person name="Miranda-Saavedra D."/>
            <person name="Chen N."/>
            <person name="Nash P."/>
            <person name="Ginger M.L."/>
            <person name="Horn M."/>
            <person name="Schaap P."/>
            <person name="Caler L."/>
            <person name="Loftus B."/>
        </authorList>
    </citation>
    <scope>NUCLEOTIDE SEQUENCE [LARGE SCALE GENOMIC DNA]</scope>
    <source>
        <strain evidence="4 5">Neff</strain>
    </source>
</reference>
<dbReference type="SUPFAM" id="SSF51735">
    <property type="entry name" value="NAD(P)-binding Rossmann-fold domains"/>
    <property type="match status" value="1"/>
</dbReference>
<evidence type="ECO:0000259" key="2">
    <source>
        <dbReference type="Pfam" id="PF01408"/>
    </source>
</evidence>
<gene>
    <name evidence="4" type="ORF">ACA1_171760</name>
</gene>
<dbReference type="KEGG" id="acan:ACA1_171760"/>
<sequence>MVGGGPPGWIGEAHRRAAALAGRLQVSRTFGASLGLESGRVYTSYQEMASQEQRLREEGTEGALDFVVVVTPNPLHYDAGFPVLSDKPLAENFADAAKLLALVERTGLPFGLTHNYSGYPMALYHVKEARELVKAGKLGRLRKVVVTYAQGWLTADGSSITRTSGLSSLVDVGTHAEHLLRYITGLELSELCADITTFVGGVREPDDFNVLLRFKCGAKGTSTGKGNGLKIEVYGSEASLEWAQEEPTLLTVRPRDAPEQLHKAGNPYLSKAAKLHARLPPGHPEASLPSTYRLARLARACCVGYLEGFANVYLNFANTLRKTILKDGWKGIHFVEKVFESGKQGTWVKLDDAVTGRRPPM</sequence>
<feature type="domain" description="Gfo/Idh/MocA-like oxidoreductase N-terminal" evidence="2">
    <location>
        <begin position="24"/>
        <end position="111"/>
    </location>
</feature>
<dbReference type="GeneID" id="14925613"/>
<dbReference type="PANTHER" id="PTHR43708:SF3">
    <property type="entry name" value="OXIDOREDUCTASE"/>
    <property type="match status" value="1"/>
</dbReference>
<name>L8HHD0_ACACF</name>
<protein>
    <submittedName>
        <fullName evidence="4">NAD binding oxidoreductase</fullName>
    </submittedName>
</protein>
<dbReference type="AlphaFoldDB" id="L8HHD0"/>
<dbReference type="GO" id="GO:0000166">
    <property type="term" value="F:nucleotide binding"/>
    <property type="evidence" value="ECO:0007669"/>
    <property type="project" value="InterPro"/>
</dbReference>
<feature type="domain" description="GFO/IDH/MocA-like oxidoreductase" evidence="3">
    <location>
        <begin position="127"/>
        <end position="241"/>
    </location>
</feature>
<evidence type="ECO:0000259" key="3">
    <source>
        <dbReference type="Pfam" id="PF22725"/>
    </source>
</evidence>
<dbReference type="InterPro" id="IPR036291">
    <property type="entry name" value="NAD(P)-bd_dom_sf"/>
</dbReference>
<dbReference type="InterPro" id="IPR051317">
    <property type="entry name" value="Gfo/Idh/MocA_oxidoreduct"/>
</dbReference>
<dbReference type="EMBL" id="KB007811">
    <property type="protein sequence ID" value="ELR24592.1"/>
    <property type="molecule type" value="Genomic_DNA"/>
</dbReference>
<dbReference type="InterPro" id="IPR000683">
    <property type="entry name" value="Gfo/Idh/MocA-like_OxRdtase_N"/>
</dbReference>
<dbReference type="OrthoDB" id="2129491at2759"/>
<dbReference type="Gene3D" id="3.40.50.720">
    <property type="entry name" value="NAD(P)-binding Rossmann-like Domain"/>
    <property type="match status" value="1"/>
</dbReference>
<dbReference type="InterPro" id="IPR055170">
    <property type="entry name" value="GFO_IDH_MocA-like_dom"/>
</dbReference>